<dbReference type="Pfam" id="PF04548">
    <property type="entry name" value="AIG1"/>
    <property type="match status" value="1"/>
</dbReference>
<dbReference type="PANTHER" id="PTHR10903:SF188">
    <property type="entry name" value="GTPASE IMAP FAMILY MEMBER 2-LIKE-RELATED"/>
    <property type="match status" value="1"/>
</dbReference>
<evidence type="ECO:0000256" key="2">
    <source>
        <dbReference type="ARBA" id="ARBA00022741"/>
    </source>
</evidence>
<dbReference type="InterPro" id="IPR027417">
    <property type="entry name" value="P-loop_NTPase"/>
</dbReference>
<accession>A0A7J5ZYF3</accession>
<dbReference type="PANTHER" id="PTHR10903">
    <property type="entry name" value="GTPASE, IMAP FAMILY MEMBER-RELATED"/>
    <property type="match status" value="1"/>
</dbReference>
<evidence type="ECO:0000313" key="5">
    <source>
        <dbReference type="EMBL" id="KAF4075453.1"/>
    </source>
</evidence>
<keyword evidence="3" id="KW-0342">GTP-binding</keyword>
<evidence type="ECO:0000256" key="3">
    <source>
        <dbReference type="ARBA" id="ARBA00023134"/>
    </source>
</evidence>
<gene>
    <name evidence="5" type="ORF">AMELA_G00234750</name>
</gene>
<dbReference type="SUPFAM" id="SSF52540">
    <property type="entry name" value="P-loop containing nucleoside triphosphate hydrolases"/>
    <property type="match status" value="1"/>
</dbReference>
<evidence type="ECO:0000259" key="4">
    <source>
        <dbReference type="PROSITE" id="PS51720"/>
    </source>
</evidence>
<proteinExistence type="inferred from homology"/>
<evidence type="ECO:0000313" key="6">
    <source>
        <dbReference type="Proteomes" id="UP000593565"/>
    </source>
</evidence>
<feature type="non-terminal residue" evidence="5">
    <location>
        <position position="154"/>
    </location>
</feature>
<reference evidence="5 6" key="1">
    <citation type="submission" date="2020-02" db="EMBL/GenBank/DDBJ databases">
        <title>A chromosome-scale genome assembly of the black bullhead catfish (Ameiurus melas).</title>
        <authorList>
            <person name="Wen M."/>
            <person name="Zham M."/>
            <person name="Cabau C."/>
            <person name="Klopp C."/>
            <person name="Donnadieu C."/>
            <person name="Roques C."/>
            <person name="Bouchez O."/>
            <person name="Lampietro C."/>
            <person name="Jouanno E."/>
            <person name="Herpin A."/>
            <person name="Louis A."/>
            <person name="Berthelot C."/>
            <person name="Parey E."/>
            <person name="Roest-Crollius H."/>
            <person name="Braasch I."/>
            <person name="Postlethwait J."/>
            <person name="Robinson-Rechavi M."/>
            <person name="Echchiki A."/>
            <person name="Begum T."/>
            <person name="Montfort J."/>
            <person name="Schartl M."/>
            <person name="Bobe J."/>
            <person name="Guiguen Y."/>
        </authorList>
    </citation>
    <scope>NUCLEOTIDE SEQUENCE [LARGE SCALE GENOMIC DNA]</scope>
    <source>
        <strain evidence="5">M_S1</strain>
        <tissue evidence="5">Blood</tissue>
    </source>
</reference>
<name>A0A7J5ZYF3_AMEME</name>
<dbReference type="GO" id="GO:0005525">
    <property type="term" value="F:GTP binding"/>
    <property type="evidence" value="ECO:0007669"/>
    <property type="project" value="UniProtKB-KW"/>
</dbReference>
<evidence type="ECO:0000256" key="1">
    <source>
        <dbReference type="ARBA" id="ARBA00008535"/>
    </source>
</evidence>
<dbReference type="Gene3D" id="3.40.50.300">
    <property type="entry name" value="P-loop containing nucleotide triphosphate hydrolases"/>
    <property type="match status" value="1"/>
</dbReference>
<dbReference type="AlphaFoldDB" id="A0A7J5ZYF3"/>
<organism evidence="5 6">
    <name type="scientific">Ameiurus melas</name>
    <name type="common">Black bullhead</name>
    <name type="synonym">Silurus melas</name>
    <dbReference type="NCBI Taxonomy" id="219545"/>
    <lineage>
        <taxon>Eukaryota</taxon>
        <taxon>Metazoa</taxon>
        <taxon>Chordata</taxon>
        <taxon>Craniata</taxon>
        <taxon>Vertebrata</taxon>
        <taxon>Euteleostomi</taxon>
        <taxon>Actinopterygii</taxon>
        <taxon>Neopterygii</taxon>
        <taxon>Teleostei</taxon>
        <taxon>Ostariophysi</taxon>
        <taxon>Siluriformes</taxon>
        <taxon>Ictaluridae</taxon>
        <taxon>Ameiurus</taxon>
    </lineage>
</organism>
<dbReference type="Proteomes" id="UP000593565">
    <property type="component" value="Unassembled WGS sequence"/>
</dbReference>
<comment type="similarity">
    <text evidence="1">Belongs to the TRAFAC class TrmE-Era-EngA-EngB-Septin-like GTPase superfamily. AIG1/Toc34/Toc159-like paraseptin GTPase family. IAN subfamily.</text>
</comment>
<protein>
    <recommendedName>
        <fullName evidence="4">AIG1-type G domain-containing protein</fullName>
    </recommendedName>
</protein>
<comment type="caution">
    <text evidence="5">The sequence shown here is derived from an EMBL/GenBank/DDBJ whole genome shotgun (WGS) entry which is preliminary data.</text>
</comment>
<keyword evidence="6" id="KW-1185">Reference proteome</keyword>
<keyword evidence="2" id="KW-0547">Nucleotide-binding</keyword>
<sequence length="154" mass="17203">MLLGHCGVGKSATANVILGKETFKETETIQCEIQRGRVEGRNISVTDTPGINNTSLTTEQCRAELKKGLSLSSPGPHVFLLVTKVGKFSEEERIAVKWIAENFGEEALKFSMILFTGREEMTNRQWGKFSEDPRIKDLISCCEGRYCAINSKRE</sequence>
<dbReference type="EMBL" id="JAAGNN010000021">
    <property type="protein sequence ID" value="KAF4075453.1"/>
    <property type="molecule type" value="Genomic_DNA"/>
</dbReference>
<dbReference type="PROSITE" id="PS51720">
    <property type="entry name" value="G_AIG1"/>
    <property type="match status" value="1"/>
</dbReference>
<feature type="domain" description="AIG1-type G" evidence="4">
    <location>
        <begin position="1"/>
        <end position="154"/>
    </location>
</feature>
<dbReference type="InterPro" id="IPR006703">
    <property type="entry name" value="G_AIG1"/>
</dbReference>
<dbReference type="InterPro" id="IPR045058">
    <property type="entry name" value="GIMA/IAN/Toc"/>
</dbReference>